<dbReference type="SUPFAM" id="SSF56349">
    <property type="entry name" value="DNA breaking-rejoining enzymes"/>
    <property type="match status" value="1"/>
</dbReference>
<comment type="similarity">
    <text evidence="1">Belongs to the 'phage' integrase family.</text>
</comment>
<reference evidence="7" key="1">
    <citation type="journal article" date="2019" name="Int. J. Syst. Evol. Microbiol.">
        <title>The Global Catalogue of Microorganisms (GCM) 10K type strain sequencing project: providing services to taxonomists for standard genome sequencing and annotation.</title>
        <authorList>
            <consortium name="The Broad Institute Genomics Platform"/>
            <consortium name="The Broad Institute Genome Sequencing Center for Infectious Disease"/>
            <person name="Wu L."/>
            <person name="Ma J."/>
        </authorList>
    </citation>
    <scope>NUCLEOTIDE SEQUENCE [LARGE SCALE GENOMIC DNA]</scope>
    <source>
        <strain evidence="7">JCM 32206</strain>
    </source>
</reference>
<accession>A0ABP8NYX6</accession>
<dbReference type="InterPro" id="IPR002104">
    <property type="entry name" value="Integrase_catalytic"/>
</dbReference>
<dbReference type="InterPro" id="IPR050090">
    <property type="entry name" value="Tyrosine_recombinase_XerCD"/>
</dbReference>
<dbReference type="Proteomes" id="UP001501183">
    <property type="component" value="Unassembled WGS sequence"/>
</dbReference>
<dbReference type="InterPro" id="IPR011010">
    <property type="entry name" value="DNA_brk_join_enz"/>
</dbReference>
<evidence type="ECO:0000256" key="4">
    <source>
        <dbReference type="SAM" id="MobiDB-lite"/>
    </source>
</evidence>
<proteinExistence type="inferred from homology"/>
<dbReference type="Gene3D" id="1.10.443.10">
    <property type="entry name" value="Intergrase catalytic core"/>
    <property type="match status" value="1"/>
</dbReference>
<keyword evidence="2" id="KW-0238">DNA-binding</keyword>
<keyword evidence="7" id="KW-1185">Reference proteome</keyword>
<sequence>MSRLRALPTTGDGTDAEASLGVDPWEAEYEKDIWHVRRLGITASNRATISFERITRPWLRDLAKRWARWRLPAGLTAESAVWGTRAVASLDAFLDTSGGTAAGPADLDRALIERFLAYLHTHAAGPVSHRTQVGQFNLFLLTIRRHGWVTDLPATALIYTEDYPKKTTLAPRALSEHVMAQLEDPANLDRWPNRHHRLVTVILIRCGLRISDAVALSTDCIVRDKDGAPYLRYLNHKMKREALVPIDEELEHSIAEHIAHLDRTSGAPTRLLFPCQRSDADGTGHISTATYSRSLGRWVARCQVTDEHGRPAEVSPHRFRHTLGTRLVNLDVPQEVVRRILDHDSHQMTGHYARLSDTSIRRHWEAARKVDSSGAEVTLDPDGPLAEAAWAKQRLGRATEALPNGYCGLPVQKSCPHANACLTCPMFVTTAEFLPRHREHRTQVLQLITAAEARGQQRQVEMNTQVLGNLDRIIAALDDTTDSSRPDTPGPDTRDAQPLIPHPDSAGSGR</sequence>
<evidence type="ECO:0000313" key="6">
    <source>
        <dbReference type="EMBL" id="GAA4475389.1"/>
    </source>
</evidence>
<dbReference type="InterPro" id="IPR013762">
    <property type="entry name" value="Integrase-like_cat_sf"/>
</dbReference>
<dbReference type="PROSITE" id="PS51898">
    <property type="entry name" value="TYR_RECOMBINASE"/>
    <property type="match status" value="1"/>
</dbReference>
<protein>
    <recommendedName>
        <fullName evidence="5">Tyr recombinase domain-containing protein</fullName>
    </recommendedName>
</protein>
<evidence type="ECO:0000256" key="1">
    <source>
        <dbReference type="ARBA" id="ARBA00008857"/>
    </source>
</evidence>
<dbReference type="RefSeq" id="WP_345342946.1">
    <property type="nucleotide sequence ID" value="NZ_BAABFB010000027.1"/>
</dbReference>
<dbReference type="EMBL" id="BAABFB010000027">
    <property type="protein sequence ID" value="GAA4475389.1"/>
    <property type="molecule type" value="Genomic_DNA"/>
</dbReference>
<organism evidence="6 7">
    <name type="scientific">Rhodococcus olei</name>
    <dbReference type="NCBI Taxonomy" id="2161675"/>
    <lineage>
        <taxon>Bacteria</taxon>
        <taxon>Bacillati</taxon>
        <taxon>Actinomycetota</taxon>
        <taxon>Actinomycetes</taxon>
        <taxon>Mycobacteriales</taxon>
        <taxon>Nocardiaceae</taxon>
        <taxon>Rhodococcus</taxon>
    </lineage>
</organism>
<dbReference type="PANTHER" id="PTHR30349:SF41">
    <property type="entry name" value="INTEGRASE_RECOMBINASE PROTEIN MJ0367-RELATED"/>
    <property type="match status" value="1"/>
</dbReference>
<name>A0ABP8NYX6_9NOCA</name>
<gene>
    <name evidence="6" type="ORF">GCM10023094_12790</name>
</gene>
<feature type="region of interest" description="Disordered" evidence="4">
    <location>
        <begin position="478"/>
        <end position="510"/>
    </location>
</feature>
<dbReference type="Pfam" id="PF00589">
    <property type="entry name" value="Phage_integrase"/>
    <property type="match status" value="1"/>
</dbReference>
<evidence type="ECO:0000259" key="5">
    <source>
        <dbReference type="PROSITE" id="PS51898"/>
    </source>
</evidence>
<keyword evidence="3" id="KW-0233">DNA recombination</keyword>
<dbReference type="PANTHER" id="PTHR30349">
    <property type="entry name" value="PHAGE INTEGRASE-RELATED"/>
    <property type="match status" value="1"/>
</dbReference>
<feature type="domain" description="Tyr recombinase" evidence="5">
    <location>
        <begin position="169"/>
        <end position="365"/>
    </location>
</feature>
<evidence type="ECO:0000256" key="2">
    <source>
        <dbReference type="ARBA" id="ARBA00023125"/>
    </source>
</evidence>
<evidence type="ECO:0000256" key="3">
    <source>
        <dbReference type="ARBA" id="ARBA00023172"/>
    </source>
</evidence>
<evidence type="ECO:0000313" key="7">
    <source>
        <dbReference type="Proteomes" id="UP001501183"/>
    </source>
</evidence>
<comment type="caution">
    <text evidence="6">The sequence shown here is derived from an EMBL/GenBank/DDBJ whole genome shotgun (WGS) entry which is preliminary data.</text>
</comment>